<accession>A0A915IX99</accession>
<sequence>MMEYELHLMELRKCRKCLFSPTMHQSQIEILNFIASCLQSMALRCSICLARLREPRGPTSPACSISLCGVPSEEDTERKTPRVKMLGRSEIMSLVIME</sequence>
<keyword evidence="1" id="KW-1185">Reference proteome</keyword>
<name>A0A915IX99_ROMCU</name>
<dbReference type="WBParaSite" id="nRc.2.0.1.t18453-RA">
    <property type="protein sequence ID" value="nRc.2.0.1.t18453-RA"/>
    <property type="gene ID" value="nRc.2.0.1.g18453"/>
</dbReference>
<evidence type="ECO:0000313" key="2">
    <source>
        <dbReference type="WBParaSite" id="nRc.2.0.1.t18453-RA"/>
    </source>
</evidence>
<dbReference type="AlphaFoldDB" id="A0A915IX99"/>
<reference evidence="2" key="1">
    <citation type="submission" date="2022-11" db="UniProtKB">
        <authorList>
            <consortium name="WormBaseParasite"/>
        </authorList>
    </citation>
    <scope>IDENTIFICATION</scope>
</reference>
<evidence type="ECO:0000313" key="1">
    <source>
        <dbReference type="Proteomes" id="UP000887565"/>
    </source>
</evidence>
<protein>
    <submittedName>
        <fullName evidence="2">Uncharacterized protein</fullName>
    </submittedName>
</protein>
<dbReference type="Proteomes" id="UP000887565">
    <property type="component" value="Unplaced"/>
</dbReference>
<organism evidence="1 2">
    <name type="scientific">Romanomermis culicivorax</name>
    <name type="common">Nematode worm</name>
    <dbReference type="NCBI Taxonomy" id="13658"/>
    <lineage>
        <taxon>Eukaryota</taxon>
        <taxon>Metazoa</taxon>
        <taxon>Ecdysozoa</taxon>
        <taxon>Nematoda</taxon>
        <taxon>Enoplea</taxon>
        <taxon>Dorylaimia</taxon>
        <taxon>Mermithida</taxon>
        <taxon>Mermithoidea</taxon>
        <taxon>Mermithidae</taxon>
        <taxon>Romanomermis</taxon>
    </lineage>
</organism>
<proteinExistence type="predicted"/>